<dbReference type="PANTHER" id="PTHR11246">
    <property type="entry name" value="PRE-MRNA SPLICING FACTOR"/>
    <property type="match status" value="1"/>
</dbReference>
<evidence type="ECO:0000256" key="3">
    <source>
        <dbReference type="ARBA" id="ARBA00022664"/>
    </source>
</evidence>
<organism evidence="13 14">
    <name type="scientific">Cyberlindnera jadinii (strain ATCC 18201 / CBS 1600 / BCRC 20928 / JCM 3617 / NBRC 0987 / NRRL Y-1542)</name>
    <name type="common">Torula yeast</name>
    <name type="synonym">Candida utilis</name>
    <dbReference type="NCBI Taxonomy" id="983966"/>
    <lineage>
        <taxon>Eukaryota</taxon>
        <taxon>Fungi</taxon>
        <taxon>Dikarya</taxon>
        <taxon>Ascomycota</taxon>
        <taxon>Saccharomycotina</taxon>
        <taxon>Saccharomycetes</taxon>
        <taxon>Phaffomycetales</taxon>
        <taxon>Phaffomycetaceae</taxon>
        <taxon>Cyberlindnera</taxon>
    </lineage>
</organism>
<evidence type="ECO:0000313" key="13">
    <source>
        <dbReference type="EMBL" id="CEP21354.1"/>
    </source>
</evidence>
<accession>A0A0H5CB89</accession>
<dbReference type="GO" id="GO:0071014">
    <property type="term" value="C:post-mRNA release spliceosomal complex"/>
    <property type="evidence" value="ECO:0007669"/>
    <property type="project" value="TreeGrafter"/>
</dbReference>
<dbReference type="InterPro" id="IPR055433">
    <property type="entry name" value="HAT_Syf1-like_N"/>
</dbReference>
<dbReference type="GO" id="GO:0071007">
    <property type="term" value="C:U2-type catalytic step 2 spliceosome"/>
    <property type="evidence" value="ECO:0007669"/>
    <property type="project" value="TreeGrafter"/>
</dbReference>
<keyword evidence="7" id="KW-0539">Nucleus</keyword>
<evidence type="ECO:0000256" key="1">
    <source>
        <dbReference type="ARBA" id="ARBA00004123"/>
    </source>
</evidence>
<dbReference type="Gene3D" id="1.25.40.10">
    <property type="entry name" value="Tetratricopeptide repeat domain"/>
    <property type="match status" value="4"/>
</dbReference>
<keyword evidence="10" id="KW-0175">Coiled coil</keyword>
<evidence type="ECO:0000256" key="10">
    <source>
        <dbReference type="SAM" id="Coils"/>
    </source>
</evidence>
<dbReference type="Pfam" id="PF23233">
    <property type="entry name" value="HAT_Syf1_CNRKL1_N"/>
    <property type="match status" value="1"/>
</dbReference>
<dbReference type="InterPro" id="IPR011990">
    <property type="entry name" value="TPR-like_helical_dom_sf"/>
</dbReference>
<dbReference type="Proteomes" id="UP000038830">
    <property type="component" value="Unassembled WGS sequence"/>
</dbReference>
<dbReference type="EMBL" id="CDQK01000002">
    <property type="protein sequence ID" value="CEP21354.1"/>
    <property type="molecule type" value="Genomic_DNA"/>
</dbReference>
<dbReference type="InterPro" id="IPR045075">
    <property type="entry name" value="Syf1-like"/>
</dbReference>
<keyword evidence="6" id="KW-0508">mRNA splicing</keyword>
<evidence type="ECO:0000256" key="8">
    <source>
        <dbReference type="ARBA" id="ARBA00037040"/>
    </source>
</evidence>
<sequence length="671" mass="81010">MDGQRDSGRNREPAEFQISAEQILMEAYERKSEPMNKTQVRIADLEELHEMQRRKRQEYEDALRRNRLDFGQWMRYAQFEIDQHDMRRARSIFERALEINSHHVPMWIRYIDSELKTRNINHARNLFDRVTALLPRVDKFWFRYAQTEEALQNVNGTRDVFKRWMKWEPDSPAWDAYINFEKRYDEFDNVRKIFNKYVVIHPTSQTWLKWVKFENDYGSSDTVREVYTVAIDSLRDEKLITSFAQWEAKQKEWERSRAIFKFGLLNFPESSWIQDQFSQFEKQYGDKDGIETSIVHKRKLKYESELAIDPHDYDTWWAYISLLELDYTIDERRKAFENAVSNTPIQSEKSYWKRYIFLWIKYAIFEELNGEIQRAREVYERATRVTPKGFSFSKIWILFAKFEVRNCENYDVTRARKVMGRSIGAYPKRKSFEFYISLEIKLKEFDRVRKIYEKYIENFTQDPKVWFEYAELESGLNDLDRARALYELALETVNDKSQIWDHFVNFESEQGEYDNARSLLRRQLESDIDSTTVWIKRALFESTVPSEEQIQQYNAKVEETGDYELEFEIEVSQDAKVRCRSIFEEALSHFKKKELKEPRLVIFEAYKQFEELHGDSVSQTKLEERLPTVVSKTRTLDDGSLQEYYDYVFPDDKKVSSKFLEMAKKWSKNKQ</sequence>
<evidence type="ECO:0000256" key="5">
    <source>
        <dbReference type="ARBA" id="ARBA00022737"/>
    </source>
</evidence>
<evidence type="ECO:0000259" key="12">
    <source>
        <dbReference type="Pfam" id="PF23233"/>
    </source>
</evidence>
<evidence type="ECO:0000259" key="11">
    <source>
        <dbReference type="Pfam" id="PF23231"/>
    </source>
</evidence>
<feature type="domain" description="Pre-mRNA-splicing factor Syf1/CRNKL1-like C-terminal HAT-repeats" evidence="11">
    <location>
        <begin position="310"/>
        <end position="454"/>
    </location>
</feature>
<dbReference type="GO" id="GO:0000245">
    <property type="term" value="P:spliceosomal complex assembly"/>
    <property type="evidence" value="ECO:0007669"/>
    <property type="project" value="TreeGrafter"/>
</dbReference>
<dbReference type="Pfam" id="PF23231">
    <property type="entry name" value="HAT_Syf1_CNRKL1_C"/>
    <property type="match status" value="1"/>
</dbReference>
<evidence type="ECO:0000256" key="9">
    <source>
        <dbReference type="ARBA" id="ARBA00039167"/>
    </source>
</evidence>
<evidence type="ECO:0000313" key="14">
    <source>
        <dbReference type="Proteomes" id="UP000038830"/>
    </source>
</evidence>
<comment type="similarity">
    <text evidence="2">Belongs to the crooked-neck family.</text>
</comment>
<dbReference type="InterPro" id="IPR003107">
    <property type="entry name" value="HAT"/>
</dbReference>
<dbReference type="GO" id="GO:0000974">
    <property type="term" value="C:Prp19 complex"/>
    <property type="evidence" value="ECO:0007669"/>
    <property type="project" value="TreeGrafter"/>
</dbReference>
<dbReference type="SUPFAM" id="SSF48452">
    <property type="entry name" value="TPR-like"/>
    <property type="match status" value="2"/>
</dbReference>
<feature type="coiled-coil region" evidence="10">
    <location>
        <begin position="35"/>
        <end position="65"/>
    </location>
</feature>
<proteinExistence type="inferred from homology"/>
<dbReference type="SMART" id="SM00386">
    <property type="entry name" value="HAT"/>
    <property type="match status" value="13"/>
</dbReference>
<dbReference type="PANTHER" id="PTHR11246:SF3">
    <property type="entry name" value="CROOKED NECK-LIKE PROTEIN 1"/>
    <property type="match status" value="1"/>
</dbReference>
<keyword evidence="3" id="KW-0507">mRNA processing</keyword>
<evidence type="ECO:0000256" key="2">
    <source>
        <dbReference type="ARBA" id="ARBA00008644"/>
    </source>
</evidence>
<comment type="subcellular location">
    <subcellularLocation>
        <location evidence="1">Nucleus</location>
    </subcellularLocation>
</comment>
<dbReference type="GO" id="GO:0071011">
    <property type="term" value="C:precatalytic spliceosome"/>
    <property type="evidence" value="ECO:0007669"/>
    <property type="project" value="TreeGrafter"/>
</dbReference>
<reference evidence="14" key="1">
    <citation type="journal article" date="2015" name="J. Biotechnol.">
        <title>The structure of the Cyberlindnera jadinii genome and its relation to Candida utilis analyzed by the occurrence of single nucleotide polymorphisms.</title>
        <authorList>
            <person name="Rupp O."/>
            <person name="Brinkrolf K."/>
            <person name="Buerth C."/>
            <person name="Kunigo M."/>
            <person name="Schneider J."/>
            <person name="Jaenicke S."/>
            <person name="Goesmann A."/>
            <person name="Puehler A."/>
            <person name="Jaeger K.-E."/>
            <person name="Ernst J.F."/>
        </authorList>
    </citation>
    <scope>NUCLEOTIDE SEQUENCE [LARGE SCALE GENOMIC DNA]</scope>
    <source>
        <strain evidence="14">ATCC 18201 / CBS 1600 / BCRC 20928 / JCM 3617 / NBRC 0987 / NRRL Y-1542</strain>
    </source>
</reference>
<protein>
    <recommendedName>
        <fullName evidence="9">Pre-mRNA-splicing factor CLF1</fullName>
    </recommendedName>
</protein>
<gene>
    <name evidence="13" type="ORF">BN1211_1431</name>
</gene>
<keyword evidence="5" id="KW-0677">Repeat</keyword>
<keyword evidence="4" id="KW-0747">Spliceosome</keyword>
<evidence type="ECO:0000256" key="7">
    <source>
        <dbReference type="ARBA" id="ARBA00023242"/>
    </source>
</evidence>
<evidence type="ECO:0000256" key="6">
    <source>
        <dbReference type="ARBA" id="ARBA00023187"/>
    </source>
</evidence>
<evidence type="ECO:0000256" key="4">
    <source>
        <dbReference type="ARBA" id="ARBA00022728"/>
    </source>
</evidence>
<dbReference type="AlphaFoldDB" id="A0A0H5CB89"/>
<comment type="function">
    <text evidence="8">Involved in pre-mRNA splicing and cell cycle progression. Required for the spliceosome assembly and initiation of the DNA replication.</text>
</comment>
<feature type="domain" description="Pre-mRNA-splicing factor Syf1-like N-terminal HAT-repeats" evidence="12">
    <location>
        <begin position="57"/>
        <end position="202"/>
    </location>
</feature>
<name>A0A0H5CB89_CYBJN</name>
<dbReference type="InterPro" id="IPR055430">
    <property type="entry name" value="HAT_Syf1_CNRKL1_C"/>
</dbReference>